<evidence type="ECO:0000313" key="3">
    <source>
        <dbReference type="Proteomes" id="UP000285604"/>
    </source>
</evidence>
<keyword evidence="1" id="KW-0812">Transmembrane</keyword>
<dbReference type="AlphaFoldDB" id="A0AA92UKB4"/>
<keyword evidence="1" id="KW-0472">Membrane</keyword>
<comment type="caution">
    <text evidence="2">The sequence shown here is derived from an EMBL/GenBank/DDBJ whole genome shotgun (WGS) entry which is preliminary data.</text>
</comment>
<reference evidence="2 3" key="1">
    <citation type="submission" date="2018-08" db="EMBL/GenBank/DDBJ databases">
        <title>A genome reference for cultivated species of the human gut microbiota.</title>
        <authorList>
            <person name="Zou Y."/>
            <person name="Xue W."/>
            <person name="Luo G."/>
        </authorList>
    </citation>
    <scope>NUCLEOTIDE SEQUENCE [LARGE SCALE GENOMIC DNA]</scope>
    <source>
        <strain evidence="2 3">OF03-3</strain>
    </source>
</reference>
<sequence length="115" mass="13603">MFYSYLLKLTEWLMLVISGIEFTTCFKNMPMQRTIPENITAAKAIVKIVIIIINLFKIYYLLFLKHECKVNTFLSNNSIFCREISLQYVFLDMGQPLVFSLENDILLSDMLFLWQ</sequence>
<evidence type="ECO:0000256" key="1">
    <source>
        <dbReference type="SAM" id="Phobius"/>
    </source>
</evidence>
<accession>A0AA92UKB4</accession>
<protein>
    <submittedName>
        <fullName evidence="2">Uncharacterized protein</fullName>
    </submittedName>
</protein>
<name>A0AA92UKB4_9BACT</name>
<dbReference type="EMBL" id="QSCI01000067">
    <property type="protein sequence ID" value="RGX91842.1"/>
    <property type="molecule type" value="Genomic_DNA"/>
</dbReference>
<keyword evidence="1" id="KW-1133">Transmembrane helix</keyword>
<dbReference type="Proteomes" id="UP000285604">
    <property type="component" value="Unassembled WGS sequence"/>
</dbReference>
<gene>
    <name evidence="2" type="ORF">DXA63_12285</name>
</gene>
<feature type="transmembrane region" description="Helical" evidence="1">
    <location>
        <begin position="41"/>
        <end position="62"/>
    </location>
</feature>
<evidence type="ECO:0000313" key="2">
    <source>
        <dbReference type="EMBL" id="RGX91842.1"/>
    </source>
</evidence>
<proteinExistence type="predicted"/>
<organism evidence="2 3">
    <name type="scientific">Segatella copri</name>
    <dbReference type="NCBI Taxonomy" id="165179"/>
    <lineage>
        <taxon>Bacteria</taxon>
        <taxon>Pseudomonadati</taxon>
        <taxon>Bacteroidota</taxon>
        <taxon>Bacteroidia</taxon>
        <taxon>Bacteroidales</taxon>
        <taxon>Prevotellaceae</taxon>
        <taxon>Segatella</taxon>
    </lineage>
</organism>